<dbReference type="InterPro" id="IPR001094">
    <property type="entry name" value="Flavdoxin-like"/>
</dbReference>
<feature type="non-terminal residue" evidence="3">
    <location>
        <position position="88"/>
    </location>
</feature>
<evidence type="ECO:0000256" key="1">
    <source>
        <dbReference type="ARBA" id="ARBA00022630"/>
    </source>
</evidence>
<organism evidence="3">
    <name type="scientific">Phaeodactylum tricornutum</name>
    <name type="common">Diatom</name>
    <dbReference type="NCBI Taxonomy" id="2850"/>
    <lineage>
        <taxon>Eukaryota</taxon>
        <taxon>Sar</taxon>
        <taxon>Stramenopiles</taxon>
        <taxon>Ochrophyta</taxon>
        <taxon>Bacillariophyta</taxon>
        <taxon>Bacillariophyceae</taxon>
        <taxon>Bacillariophycidae</taxon>
        <taxon>Naviculales</taxon>
        <taxon>Phaeodactylaceae</taxon>
        <taxon>Phaeodactylum</taxon>
    </lineage>
</organism>
<dbReference type="GO" id="GO:0050660">
    <property type="term" value="F:flavin adenine dinucleotide binding"/>
    <property type="evidence" value="ECO:0007669"/>
    <property type="project" value="TreeGrafter"/>
</dbReference>
<feature type="domain" description="Flavodoxin-like" evidence="2">
    <location>
        <begin position="1"/>
        <end position="88"/>
    </location>
</feature>
<dbReference type="Proteomes" id="UP000836788">
    <property type="component" value="Chromosome 8"/>
</dbReference>
<dbReference type="PROSITE" id="PS50902">
    <property type="entry name" value="FLAVODOXIN_LIKE"/>
    <property type="match status" value="1"/>
</dbReference>
<dbReference type="PANTHER" id="PTHR19384">
    <property type="entry name" value="NITRIC OXIDE SYNTHASE-RELATED"/>
    <property type="match status" value="1"/>
</dbReference>
<dbReference type="GO" id="GO:0010181">
    <property type="term" value="F:FMN binding"/>
    <property type="evidence" value="ECO:0007669"/>
    <property type="project" value="InterPro"/>
</dbReference>
<accession>A0A8J9SHE1</accession>
<dbReference type="SUPFAM" id="SSF52218">
    <property type="entry name" value="Flavoproteins"/>
    <property type="match status" value="1"/>
</dbReference>
<dbReference type="EMBL" id="OU594949">
    <property type="protein sequence ID" value="CAG9293944.1"/>
    <property type="molecule type" value="Genomic_DNA"/>
</dbReference>
<protein>
    <recommendedName>
        <fullName evidence="2">Flavodoxin-like domain-containing protein</fullName>
    </recommendedName>
</protein>
<sequence>VNAKHAVVIVTSTTGNADPPENASRFVRYIKRKTTVETMPFRHCAFAVLGLGDTNYNVFCAVAKEVDRKLFELGGTRVLPLTCADEGT</sequence>
<dbReference type="GO" id="GO:0050667">
    <property type="term" value="P:homocysteine metabolic process"/>
    <property type="evidence" value="ECO:0007669"/>
    <property type="project" value="TreeGrafter"/>
</dbReference>
<gene>
    <name evidence="3" type="ORF">PTTT1_LOCUS53104</name>
</gene>
<dbReference type="AlphaFoldDB" id="A0A8J9SHE1"/>
<dbReference type="GO" id="GO:0005829">
    <property type="term" value="C:cytosol"/>
    <property type="evidence" value="ECO:0007669"/>
    <property type="project" value="TreeGrafter"/>
</dbReference>
<feature type="non-terminal residue" evidence="3">
    <location>
        <position position="1"/>
    </location>
</feature>
<evidence type="ECO:0000259" key="2">
    <source>
        <dbReference type="PROSITE" id="PS50902"/>
    </source>
</evidence>
<reference evidence="3" key="1">
    <citation type="submission" date="2022-02" db="EMBL/GenBank/DDBJ databases">
        <authorList>
            <person name="Giguere J D."/>
        </authorList>
    </citation>
    <scope>NUCLEOTIDE SEQUENCE</scope>
    <source>
        <strain evidence="3">CCAP 1055/1</strain>
    </source>
</reference>
<keyword evidence="1" id="KW-0285">Flavoprotein</keyword>
<dbReference type="PANTHER" id="PTHR19384:SF84">
    <property type="entry name" value="METHIONINE SYNTHASE REDUCTASE"/>
    <property type="match status" value="1"/>
</dbReference>
<dbReference type="GO" id="GO:0030586">
    <property type="term" value="F:[methionine synthase] reductase (NADPH) activity"/>
    <property type="evidence" value="ECO:0007669"/>
    <property type="project" value="TreeGrafter"/>
</dbReference>
<dbReference type="Pfam" id="PF00258">
    <property type="entry name" value="Flavodoxin_1"/>
    <property type="match status" value="1"/>
</dbReference>
<dbReference type="InterPro" id="IPR029039">
    <property type="entry name" value="Flavoprotein-like_sf"/>
</dbReference>
<evidence type="ECO:0000313" key="3">
    <source>
        <dbReference type="EMBL" id="CAG9293944.1"/>
    </source>
</evidence>
<name>A0A8J9SHE1_PHATR</name>
<dbReference type="InterPro" id="IPR008254">
    <property type="entry name" value="Flavodoxin/NO_synth"/>
</dbReference>
<proteinExistence type="predicted"/>
<dbReference type="Gene3D" id="3.40.50.360">
    <property type="match status" value="1"/>
</dbReference>
<dbReference type="GO" id="GO:0009086">
    <property type="term" value="P:methionine biosynthetic process"/>
    <property type="evidence" value="ECO:0007669"/>
    <property type="project" value="TreeGrafter"/>
</dbReference>
<dbReference type="PRINTS" id="PR00369">
    <property type="entry name" value="FLAVODOXIN"/>
</dbReference>